<keyword evidence="3" id="KW-0812">Transmembrane</keyword>
<dbReference type="GO" id="GO:0005886">
    <property type="term" value="C:plasma membrane"/>
    <property type="evidence" value="ECO:0007669"/>
    <property type="project" value="UniProtKB-SubCell"/>
</dbReference>
<dbReference type="PANTHER" id="PTHR30250:SF29">
    <property type="entry name" value="POLYSACCHARIDE BIOSYNTHESIS PROTEIN C-TERMINAL DOMAIN-CONTAINING PROTEIN"/>
    <property type="match status" value="1"/>
</dbReference>
<dbReference type="InterPro" id="IPR050833">
    <property type="entry name" value="Poly_Biosynth_Transport"/>
</dbReference>
<evidence type="ECO:0000313" key="6">
    <source>
        <dbReference type="EMBL" id="AQP53960.1"/>
    </source>
</evidence>
<dbReference type="CDD" id="cd13124">
    <property type="entry name" value="MATE_SpoVB_like"/>
    <property type="match status" value="1"/>
</dbReference>
<organism evidence="6 7">
    <name type="scientific">Vagococcus penaei</name>
    <dbReference type="NCBI Taxonomy" id="633807"/>
    <lineage>
        <taxon>Bacteria</taxon>
        <taxon>Bacillati</taxon>
        <taxon>Bacillota</taxon>
        <taxon>Bacilli</taxon>
        <taxon>Lactobacillales</taxon>
        <taxon>Enterococcaceae</taxon>
        <taxon>Vagococcus</taxon>
    </lineage>
</organism>
<dbReference type="PIRSF" id="PIRSF038958">
    <property type="entry name" value="PG_synth_SpoVB"/>
    <property type="match status" value="1"/>
</dbReference>
<keyword evidence="7" id="KW-1185">Reference proteome</keyword>
<accession>A0A1Q2D6J1</accession>
<protein>
    <submittedName>
        <fullName evidence="6">Uncharacterized protein</fullName>
    </submittedName>
</protein>
<evidence type="ECO:0000256" key="5">
    <source>
        <dbReference type="ARBA" id="ARBA00023136"/>
    </source>
</evidence>
<keyword evidence="4" id="KW-1133">Transmembrane helix</keyword>
<dbReference type="KEGG" id="vpi:BW732_06830"/>
<comment type="subcellular location">
    <subcellularLocation>
        <location evidence="1">Cell membrane</location>
        <topology evidence="1">Multi-pass membrane protein</topology>
    </subcellularLocation>
</comment>
<dbReference type="Proteomes" id="UP000188246">
    <property type="component" value="Chromosome"/>
</dbReference>
<dbReference type="EMBL" id="CP019609">
    <property type="protein sequence ID" value="AQP53960.1"/>
    <property type="molecule type" value="Genomic_DNA"/>
</dbReference>
<sequence>MTNKQSTLEKSMLRGTLVLTVTSFIVKILSAVYRVPFQNLVGDEGFYVYQQVYPLYGIAMTLALTGLPVYLSKLIASSRTEADRQKVMTQFLLFMGIGSLGLFLIVQFGASLIAIKMGDTELTPVIKTVSYVFLLVPILSAYRGFYQGQMEMKPTAVSQLIEQGVRVVIILSAGFLYLRLSLTVYQVGNLATFGSVIGGLVALVILVAYGRQEKFTMNWSKAPFHFDWPFGRKLFVQGGALCLFSAYLILFQLIDSFTVLKALEESGFDSMAAKIAKGVYDRGQPLVQVGLVVAVSMTATFLPVLTKHYLEKGQDVYRETVASYLKISRVISSAAAVGLAMVLPFINQALFSDNAGQVTLEWFVLAIFFVSMIQSYQTIYQSQNKIRCQFISAMIGLGVKIIATPILTFHFGTIGSSISTLLGLGVCLGLFQLNFRRDSKKDSFRGHSLGKLLVSLLVMFCVLIGYRLLINQVIGTSRSLALLATFGGVLIGFISYLMCLLRFKVFTQEEWLLLPFGDKVVKRLKKR</sequence>
<keyword evidence="5" id="KW-0472">Membrane</keyword>
<dbReference type="OrthoDB" id="9775950at2"/>
<keyword evidence="2" id="KW-1003">Cell membrane</keyword>
<dbReference type="RefSeq" id="WP_077276038.1">
    <property type="nucleotide sequence ID" value="NZ_CP019609.1"/>
</dbReference>
<dbReference type="Pfam" id="PF01943">
    <property type="entry name" value="Polysacc_synt"/>
    <property type="match status" value="1"/>
</dbReference>
<evidence type="ECO:0000256" key="2">
    <source>
        <dbReference type="ARBA" id="ARBA00022475"/>
    </source>
</evidence>
<reference evidence="6 7" key="1">
    <citation type="journal article" date="2010" name="Int. J. Syst. Evol. Microbiol.">
        <title>Vagococcus penaei sp. nov., isolated from spoilage microbiota of cooked shrimp (Penaeus vannamei).</title>
        <authorList>
            <person name="Jaffres E."/>
            <person name="Prevost H."/>
            <person name="Rossero A."/>
            <person name="Joffraud J.J."/>
            <person name="Dousset X."/>
        </authorList>
    </citation>
    <scope>NUCLEOTIDE SEQUENCE [LARGE SCALE GENOMIC DNA]</scope>
    <source>
        <strain evidence="6 7">CD276</strain>
    </source>
</reference>
<evidence type="ECO:0000256" key="4">
    <source>
        <dbReference type="ARBA" id="ARBA00022989"/>
    </source>
</evidence>
<dbReference type="STRING" id="633807.BW732_06830"/>
<name>A0A1Q2D6J1_9ENTE</name>
<gene>
    <name evidence="6" type="ORF">BW732_06830</name>
</gene>
<dbReference type="PANTHER" id="PTHR30250">
    <property type="entry name" value="PST FAMILY PREDICTED COLANIC ACID TRANSPORTER"/>
    <property type="match status" value="1"/>
</dbReference>
<dbReference type="AlphaFoldDB" id="A0A1Q2D6J1"/>
<dbReference type="InterPro" id="IPR002797">
    <property type="entry name" value="Polysacc_synth"/>
</dbReference>
<dbReference type="InterPro" id="IPR024923">
    <property type="entry name" value="PG_synth_SpoVB"/>
</dbReference>
<evidence type="ECO:0000256" key="3">
    <source>
        <dbReference type="ARBA" id="ARBA00022692"/>
    </source>
</evidence>
<evidence type="ECO:0000313" key="7">
    <source>
        <dbReference type="Proteomes" id="UP000188246"/>
    </source>
</evidence>
<proteinExistence type="predicted"/>
<evidence type="ECO:0000256" key="1">
    <source>
        <dbReference type="ARBA" id="ARBA00004651"/>
    </source>
</evidence>